<dbReference type="Proteomes" id="UP001732700">
    <property type="component" value="Chromosome 5C"/>
</dbReference>
<accession>A0ACD5Y8L6</accession>
<keyword evidence="2" id="KW-1185">Reference proteome</keyword>
<evidence type="ECO:0000313" key="2">
    <source>
        <dbReference type="Proteomes" id="UP001732700"/>
    </source>
</evidence>
<reference evidence="1" key="2">
    <citation type="submission" date="2025-09" db="UniProtKB">
        <authorList>
            <consortium name="EnsemblPlants"/>
        </authorList>
    </citation>
    <scope>IDENTIFICATION</scope>
</reference>
<evidence type="ECO:0000313" key="1">
    <source>
        <dbReference type="EnsemblPlants" id="AVESA.00010b.r2.5CG0930920.1.CDS.1"/>
    </source>
</evidence>
<protein>
    <submittedName>
        <fullName evidence="1">Uncharacterized protein</fullName>
    </submittedName>
</protein>
<name>A0ACD5Y8L6_AVESA</name>
<reference evidence="1" key="1">
    <citation type="submission" date="2021-05" db="EMBL/GenBank/DDBJ databases">
        <authorList>
            <person name="Scholz U."/>
            <person name="Mascher M."/>
            <person name="Fiebig A."/>
        </authorList>
    </citation>
    <scope>NUCLEOTIDE SEQUENCE [LARGE SCALE GENOMIC DNA]</scope>
</reference>
<proteinExistence type="predicted"/>
<organism evidence="1 2">
    <name type="scientific">Avena sativa</name>
    <name type="common">Oat</name>
    <dbReference type="NCBI Taxonomy" id="4498"/>
    <lineage>
        <taxon>Eukaryota</taxon>
        <taxon>Viridiplantae</taxon>
        <taxon>Streptophyta</taxon>
        <taxon>Embryophyta</taxon>
        <taxon>Tracheophyta</taxon>
        <taxon>Spermatophyta</taxon>
        <taxon>Magnoliopsida</taxon>
        <taxon>Liliopsida</taxon>
        <taxon>Poales</taxon>
        <taxon>Poaceae</taxon>
        <taxon>BOP clade</taxon>
        <taxon>Pooideae</taxon>
        <taxon>Poodae</taxon>
        <taxon>Poeae</taxon>
        <taxon>Poeae Chloroplast Group 1 (Aveneae type)</taxon>
        <taxon>Aveninae</taxon>
        <taxon>Avena</taxon>
    </lineage>
</organism>
<sequence length="161" mass="17315">MRSPDAGDVLLPALTPIRTRAAVGEPATALEGASALPSTPPEAEHLQAALVPAAKEVEEVAESRTPRTGADEEEEEEEEAEPRTPTSEESKLRPATECPPAPRKPRALVRTRPSPKRPLVYFDVPRDLSAVFMSLPPKKRIRAPPCLVPCRPRCGADGSSL</sequence>
<dbReference type="EnsemblPlants" id="AVESA.00010b.r2.5CG0930920.1">
    <property type="protein sequence ID" value="AVESA.00010b.r2.5CG0930920.1.CDS.1"/>
    <property type="gene ID" value="AVESA.00010b.r2.5CG0930920"/>
</dbReference>